<feature type="domain" description="NB-ARC" evidence="8">
    <location>
        <begin position="176"/>
        <end position="345"/>
    </location>
</feature>
<name>A0A6I9SLN4_ELAGV</name>
<dbReference type="InterPro" id="IPR032675">
    <property type="entry name" value="LRR_dom_sf"/>
</dbReference>
<dbReference type="FunFam" id="3.40.50.300:FF:001091">
    <property type="entry name" value="Probable disease resistance protein At1g61300"/>
    <property type="match status" value="1"/>
</dbReference>
<dbReference type="OrthoDB" id="775271at2759"/>
<reference evidence="13" key="1">
    <citation type="submission" date="2025-08" db="UniProtKB">
        <authorList>
            <consortium name="RefSeq"/>
        </authorList>
    </citation>
    <scope>IDENTIFICATION</scope>
</reference>
<keyword evidence="5" id="KW-0611">Plant defense</keyword>
<dbReference type="Pfam" id="PF23559">
    <property type="entry name" value="WHD_DRP"/>
    <property type="match status" value="1"/>
</dbReference>
<organism evidence="12 13">
    <name type="scientific">Elaeis guineensis var. tenera</name>
    <name type="common">Oil palm</name>
    <dbReference type="NCBI Taxonomy" id="51953"/>
    <lineage>
        <taxon>Eukaryota</taxon>
        <taxon>Viridiplantae</taxon>
        <taxon>Streptophyta</taxon>
        <taxon>Embryophyta</taxon>
        <taxon>Tracheophyta</taxon>
        <taxon>Spermatophyta</taxon>
        <taxon>Magnoliopsida</taxon>
        <taxon>Liliopsida</taxon>
        <taxon>Arecaceae</taxon>
        <taxon>Arecoideae</taxon>
        <taxon>Cocoseae</taxon>
        <taxon>Elaeidinae</taxon>
        <taxon>Elaeis</taxon>
    </lineage>
</organism>
<evidence type="ECO:0000259" key="11">
    <source>
        <dbReference type="Pfam" id="PF23598"/>
    </source>
</evidence>
<dbReference type="GeneID" id="105060025"/>
<dbReference type="GO" id="GO:0043531">
    <property type="term" value="F:ADP binding"/>
    <property type="evidence" value="ECO:0007669"/>
    <property type="project" value="InterPro"/>
</dbReference>
<evidence type="ECO:0000259" key="10">
    <source>
        <dbReference type="Pfam" id="PF23559"/>
    </source>
</evidence>
<dbReference type="Gene3D" id="1.10.10.10">
    <property type="entry name" value="Winged helix-like DNA-binding domain superfamily/Winged helix DNA-binding domain"/>
    <property type="match status" value="1"/>
</dbReference>
<dbReference type="Pfam" id="PF18052">
    <property type="entry name" value="Rx_N"/>
    <property type="match status" value="1"/>
</dbReference>
<proteinExistence type="inferred from homology"/>
<keyword evidence="2" id="KW-0433">Leucine-rich repeat</keyword>
<feature type="compositionally biased region" description="Polar residues" evidence="7">
    <location>
        <begin position="154"/>
        <end position="165"/>
    </location>
</feature>
<keyword evidence="6" id="KW-0067">ATP-binding</keyword>
<dbReference type="GO" id="GO:0002758">
    <property type="term" value="P:innate immune response-activating signaling pathway"/>
    <property type="evidence" value="ECO:0007669"/>
    <property type="project" value="UniProtKB-ARBA"/>
</dbReference>
<dbReference type="Gene3D" id="3.40.50.300">
    <property type="entry name" value="P-loop containing nucleotide triphosphate hydrolases"/>
    <property type="match status" value="1"/>
</dbReference>
<accession>A0A6I9SLN4</accession>
<sequence length="1056" mass="120412">MSLIAEAFVSKLFDGLVALVKDEVARLLGVTDEITRLQETLQTIKAILTDAERKKIQGEAINNWLKKLKDVMYDADDILDECRIEARKSEVAASFGPQPSSYFSVGMPVFKKMRFTHKIDSRIQKLNHRLEDILAEKSKFDFQLSSAGGDDHQSTSQVSRMTSSVPEPDIVGSNIEKDTDKLVELLMKEDTRENILAYAIVGIGGIGKTTFARRIFYDERIKANFPMRLWVCVSKDFEETSLLKEIITQAKQDPRDTSSRAQLEPMVREVVKNKKFLLVLDDLWESEVWNDLLRIPLQSGATGSRVLVTTRKENVALQMKAVSPHHKVELLSAEDGWVLLRKKAVLSGEEREIEDLKDIGKEIVDKCGGLPLAIKTIGGVLSSKSKNKKDWEKVLKTLSCNAWSSWTDFPEEVQPALYLSYEDLPSHLKQCFLYCSLFPEDHKFYRPKLIRYWISEGFIHEEGGLTLEELGEDYYGDLVQRSFLQPVHWCNDDSRCTVHDLLWSLARFLAGDENLHIKDGVELVLNSSSPVKRRRLWGSVPKEKRQTFIDALQGHDSLRTLLLEGSQVEENEFNDLIKKTPRLRVLDLFGCRIEKLPDSLGNLIHLRYLDLSGFFISELPESIGNLVNLQFLILESSLKLRSLPKGIGKLHNLRCLDLWRAELEGIPIEIANLHRLNRLINFVVRNNNSNSGWCTLEELRSLQKLRVLHIMHLERALNEGGVTEVYALRDMLQLEVLELHWQSPDDCGEEEIKRLEEIFEMTLCPPSPSRLESLKIDGFFGLHYPSWIASCTTDSLRRLDLSHCWICPELPPLGKLPNLEYLCIEGADAVKKIGTEFLGQEPDCSRDQGGRIQISFPKLTKLIFKDMDNWEEWEWEVKDDDTLIGFPNLEELTLVSCRKLRSLPSGLVYHATTLTKLVIYFCDNLKEIRGLSSVKELEISYSPNLDCVSDLPSLKTLILEVDETRFLSDWFRGGQPDFPALNELEIEASDQPLCGCLKDGLDWPKIEHIPYVYATSAFGGYISKTPSTFSTNLDDYVEDLNDSVEDEQTHAIRAST</sequence>
<evidence type="ECO:0000313" key="12">
    <source>
        <dbReference type="Proteomes" id="UP000504607"/>
    </source>
</evidence>
<dbReference type="Pfam" id="PF23598">
    <property type="entry name" value="LRR_14"/>
    <property type="match status" value="1"/>
</dbReference>
<dbReference type="SUPFAM" id="SSF52058">
    <property type="entry name" value="L domain-like"/>
    <property type="match status" value="1"/>
</dbReference>
<dbReference type="Pfam" id="PF00931">
    <property type="entry name" value="NB-ARC"/>
    <property type="match status" value="1"/>
</dbReference>
<feature type="domain" description="Disease resistance N-terminal" evidence="9">
    <location>
        <begin position="8"/>
        <end position="92"/>
    </location>
</feature>
<dbReference type="PANTHER" id="PTHR36766">
    <property type="entry name" value="PLANT BROAD-SPECTRUM MILDEW RESISTANCE PROTEIN RPW8"/>
    <property type="match status" value="1"/>
</dbReference>
<evidence type="ECO:0000256" key="6">
    <source>
        <dbReference type="ARBA" id="ARBA00022840"/>
    </source>
</evidence>
<evidence type="ECO:0000259" key="8">
    <source>
        <dbReference type="Pfam" id="PF00931"/>
    </source>
</evidence>
<dbReference type="RefSeq" id="XP_010941896.1">
    <property type="nucleotide sequence ID" value="XM_010943594.3"/>
</dbReference>
<gene>
    <name evidence="13" type="primary">LOC105060025</name>
</gene>
<dbReference type="CDD" id="cd14798">
    <property type="entry name" value="RX-CC_like"/>
    <property type="match status" value="1"/>
</dbReference>
<dbReference type="Gene3D" id="1.20.5.4130">
    <property type="match status" value="1"/>
</dbReference>
<evidence type="ECO:0000256" key="1">
    <source>
        <dbReference type="ARBA" id="ARBA00008894"/>
    </source>
</evidence>
<evidence type="ECO:0000259" key="9">
    <source>
        <dbReference type="Pfam" id="PF18052"/>
    </source>
</evidence>
<feature type="domain" description="Disease resistance R13L4/SHOC-2-like LRR" evidence="11">
    <location>
        <begin position="579"/>
        <end position="865"/>
    </location>
</feature>
<dbReference type="GO" id="GO:0042742">
    <property type="term" value="P:defense response to bacterium"/>
    <property type="evidence" value="ECO:0007669"/>
    <property type="project" value="UniProtKB-ARBA"/>
</dbReference>
<evidence type="ECO:0000313" key="13">
    <source>
        <dbReference type="RefSeq" id="XP_010941896.1"/>
    </source>
</evidence>
<evidence type="ECO:0000256" key="2">
    <source>
        <dbReference type="ARBA" id="ARBA00022614"/>
    </source>
</evidence>
<feature type="domain" description="Disease resistance protein winged helix" evidence="10">
    <location>
        <begin position="437"/>
        <end position="506"/>
    </location>
</feature>
<dbReference type="InterPro" id="IPR055414">
    <property type="entry name" value="LRR_R13L4/SHOC2-like"/>
</dbReference>
<protein>
    <submittedName>
        <fullName evidence="13">Disease resistance protein RGA2 isoform X2</fullName>
    </submittedName>
</protein>
<dbReference type="InterPro" id="IPR038005">
    <property type="entry name" value="RX-like_CC"/>
</dbReference>
<dbReference type="InterPro" id="IPR002182">
    <property type="entry name" value="NB-ARC"/>
</dbReference>
<evidence type="ECO:0000256" key="4">
    <source>
        <dbReference type="ARBA" id="ARBA00022741"/>
    </source>
</evidence>
<dbReference type="InterPro" id="IPR058922">
    <property type="entry name" value="WHD_DRP"/>
</dbReference>
<dbReference type="Gene3D" id="1.10.8.430">
    <property type="entry name" value="Helical domain of apoptotic protease-activating factors"/>
    <property type="match status" value="1"/>
</dbReference>
<comment type="similarity">
    <text evidence="1">Belongs to the disease resistance NB-LRR family.</text>
</comment>
<dbReference type="Gene3D" id="3.80.10.10">
    <property type="entry name" value="Ribonuclease Inhibitor"/>
    <property type="match status" value="2"/>
</dbReference>
<dbReference type="FunFam" id="1.10.10.10:FF:000322">
    <property type="entry name" value="Probable disease resistance protein At1g63360"/>
    <property type="match status" value="1"/>
</dbReference>
<dbReference type="Proteomes" id="UP000504607">
    <property type="component" value="Unplaced"/>
</dbReference>
<dbReference type="InterPro" id="IPR042197">
    <property type="entry name" value="Apaf_helical"/>
</dbReference>
<keyword evidence="4" id="KW-0547">Nucleotide-binding</keyword>
<keyword evidence="3" id="KW-0677">Repeat</keyword>
<keyword evidence="12" id="KW-1185">Reference proteome</keyword>
<evidence type="ECO:0000256" key="3">
    <source>
        <dbReference type="ARBA" id="ARBA00022737"/>
    </source>
</evidence>
<dbReference type="SUPFAM" id="SSF52540">
    <property type="entry name" value="P-loop containing nucleoside triphosphate hydrolases"/>
    <property type="match status" value="1"/>
</dbReference>
<dbReference type="PANTHER" id="PTHR36766:SF70">
    <property type="entry name" value="DISEASE RESISTANCE PROTEIN RGA4"/>
    <property type="match status" value="1"/>
</dbReference>
<dbReference type="InterPro" id="IPR036388">
    <property type="entry name" value="WH-like_DNA-bd_sf"/>
</dbReference>
<dbReference type="AlphaFoldDB" id="A0A6I9SLN4"/>
<feature type="region of interest" description="Disordered" evidence="7">
    <location>
        <begin position="145"/>
        <end position="169"/>
    </location>
</feature>
<evidence type="ECO:0000256" key="7">
    <source>
        <dbReference type="SAM" id="MobiDB-lite"/>
    </source>
</evidence>
<dbReference type="PRINTS" id="PR00364">
    <property type="entry name" value="DISEASERSIST"/>
</dbReference>
<dbReference type="InterPro" id="IPR041118">
    <property type="entry name" value="Rx_N"/>
</dbReference>
<dbReference type="GO" id="GO:0005524">
    <property type="term" value="F:ATP binding"/>
    <property type="evidence" value="ECO:0007669"/>
    <property type="project" value="UniProtKB-KW"/>
</dbReference>
<dbReference type="InterPro" id="IPR027417">
    <property type="entry name" value="P-loop_NTPase"/>
</dbReference>
<dbReference type="GO" id="GO:0009626">
    <property type="term" value="P:plant-type hypersensitive response"/>
    <property type="evidence" value="ECO:0007669"/>
    <property type="project" value="UniProtKB-ARBA"/>
</dbReference>
<evidence type="ECO:0000256" key="5">
    <source>
        <dbReference type="ARBA" id="ARBA00022821"/>
    </source>
</evidence>